<name>A0ACC2VRY2_9TREE</name>
<sequence length="779" mass="83977">MQQLVNDSPPLLEIENNAYFTRVQLAEDSHRQRPSGLELQTPFQPSLKETYQQQQQQQQQHYPHIQHHPMTEFVLQDSSHWGFDPMFGFPSTIQSLQPSLDTEMEEPAQTMNPQYLNYHFNLPIQTQMPFQAPAWLGSVAGNGLARAFDPGMGFNPGMQGFPKQSQFWGDAGGIGVVPAEYAMQGIAVKGLPSAAEYQHQQPAIQQQFTHQHLPVATVDSGLGLGLGLHIDSTPTPSVFRPRGYAPTAISTPAGNADRQSLLSATAALTLPDNPAASSAKPPHPSLKLGKRRFVSLRVYHDGELRFQRKVVRYGLQVCQQPTQGKTFTDKDRRPIVHPPILRLWLVNSYLVNPLMAGYAESLPELLDDDSLWLDRVMDISPVDTANYMCIVDALTPVSSTDSADSNTALSDSAGAHVPSGYRLCNTLSLPPLTASPVPLSPYHPSRVIKAEGRAYKRQQSTTNTGASASSAQMDVHKASLASVRKAAAAGTKRGSERQSDRGEGSGKGSGSGSASQRSTGIGGARQESDSSSSAGEAVSSPPKTDSSSSSFSGPIPGHGTASWNGKPSVFRIPATPLTHGSPAIVSTSTPTSPTTSSGSAAPEQAAERQKQNLFGNWAMGCRKMYGMGAADDLGIWFMFNDISIQQPGQYALRFRCFDLTEARDTSVEEEEIVVSSPHSEQDRDDVLVPGEGVTGHAGHSRGPMMVDSEDVKPNIASIHGSHSPLPPTPTTKTAKEKKDAQKDKVRALCEEISEEFTVWGGKGMPSWPAATALTGYFSR</sequence>
<accession>A0ACC2VRY2</accession>
<organism evidence="1 2">
    <name type="scientific">Naganishia friedmannii</name>
    <dbReference type="NCBI Taxonomy" id="89922"/>
    <lineage>
        <taxon>Eukaryota</taxon>
        <taxon>Fungi</taxon>
        <taxon>Dikarya</taxon>
        <taxon>Basidiomycota</taxon>
        <taxon>Agaricomycotina</taxon>
        <taxon>Tremellomycetes</taxon>
        <taxon>Filobasidiales</taxon>
        <taxon>Filobasidiaceae</taxon>
        <taxon>Naganishia</taxon>
    </lineage>
</organism>
<evidence type="ECO:0000313" key="1">
    <source>
        <dbReference type="EMBL" id="KAJ9101222.1"/>
    </source>
</evidence>
<dbReference type="Proteomes" id="UP001227268">
    <property type="component" value="Unassembled WGS sequence"/>
</dbReference>
<comment type="caution">
    <text evidence="1">The sequence shown here is derived from an EMBL/GenBank/DDBJ whole genome shotgun (WGS) entry which is preliminary data.</text>
</comment>
<protein>
    <submittedName>
        <fullName evidence="1">Uncharacterized protein</fullName>
    </submittedName>
</protein>
<gene>
    <name evidence="1" type="ORF">QFC21_003441</name>
</gene>
<evidence type="ECO:0000313" key="2">
    <source>
        <dbReference type="Proteomes" id="UP001227268"/>
    </source>
</evidence>
<proteinExistence type="predicted"/>
<keyword evidence="2" id="KW-1185">Reference proteome</keyword>
<reference evidence="1" key="1">
    <citation type="submission" date="2023-04" db="EMBL/GenBank/DDBJ databases">
        <title>Draft Genome sequencing of Naganishia species isolated from polar environments using Oxford Nanopore Technology.</title>
        <authorList>
            <person name="Leo P."/>
            <person name="Venkateswaran K."/>
        </authorList>
    </citation>
    <scope>NUCLEOTIDE SEQUENCE</scope>
    <source>
        <strain evidence="1">MNA-CCFEE 5423</strain>
    </source>
</reference>
<dbReference type="EMBL" id="JASBWT010000010">
    <property type="protein sequence ID" value="KAJ9101222.1"/>
    <property type="molecule type" value="Genomic_DNA"/>
</dbReference>